<dbReference type="SUPFAM" id="SSF56176">
    <property type="entry name" value="FAD-binding/transporter-associated domain-like"/>
    <property type="match status" value="1"/>
</dbReference>
<dbReference type="PANTHER" id="PTHR43762">
    <property type="entry name" value="L-GULONOLACTONE OXIDASE"/>
    <property type="match status" value="1"/>
</dbReference>
<dbReference type="PROSITE" id="PS51318">
    <property type="entry name" value="TAT"/>
    <property type="match status" value="1"/>
</dbReference>
<dbReference type="Proteomes" id="UP000243978">
    <property type="component" value="Unassembled WGS sequence"/>
</dbReference>
<evidence type="ECO:0000256" key="1">
    <source>
        <dbReference type="ARBA" id="ARBA00022630"/>
    </source>
</evidence>
<dbReference type="GO" id="GO:0071949">
    <property type="term" value="F:FAD binding"/>
    <property type="evidence" value="ECO:0007669"/>
    <property type="project" value="InterPro"/>
</dbReference>
<gene>
    <name evidence="4" type="ORF">C8N43_2751</name>
</gene>
<dbReference type="PANTHER" id="PTHR43762:SF1">
    <property type="entry name" value="D-ARABINONO-1,4-LACTONE OXIDASE"/>
    <property type="match status" value="1"/>
</dbReference>
<dbReference type="InterPro" id="IPR016166">
    <property type="entry name" value="FAD-bd_PCMH"/>
</dbReference>
<name>A0A2T6BPR6_9RHOB</name>
<dbReference type="InterPro" id="IPR036318">
    <property type="entry name" value="FAD-bd_PCMH-like_sf"/>
</dbReference>
<dbReference type="SUPFAM" id="SSF55103">
    <property type="entry name" value="FAD-linked oxidases, C-terminal domain"/>
    <property type="match status" value="1"/>
</dbReference>
<dbReference type="AlphaFoldDB" id="A0A2T6BPR6"/>
<dbReference type="RefSeq" id="WP_245913002.1">
    <property type="nucleotide sequence ID" value="NZ_QBKS01000001.1"/>
</dbReference>
<accession>A0A2T6BPR6</accession>
<organism evidence="4 5">
    <name type="scientific">Litoreibacter ponti</name>
    <dbReference type="NCBI Taxonomy" id="1510457"/>
    <lineage>
        <taxon>Bacteria</taxon>
        <taxon>Pseudomonadati</taxon>
        <taxon>Pseudomonadota</taxon>
        <taxon>Alphaproteobacteria</taxon>
        <taxon>Rhodobacterales</taxon>
        <taxon>Roseobacteraceae</taxon>
        <taxon>Litoreibacter</taxon>
    </lineage>
</organism>
<dbReference type="InterPro" id="IPR010031">
    <property type="entry name" value="FAD_lactone_oxidase-like"/>
</dbReference>
<comment type="caution">
    <text evidence="4">The sequence shown here is derived from an EMBL/GenBank/DDBJ whole genome shotgun (WGS) entry which is preliminary data.</text>
</comment>
<dbReference type="PROSITE" id="PS51387">
    <property type="entry name" value="FAD_PCMH"/>
    <property type="match status" value="1"/>
</dbReference>
<protein>
    <submittedName>
        <fullName evidence="4">FAD/FMN-containing dehydrogenase</fullName>
    </submittedName>
</protein>
<keyword evidence="5" id="KW-1185">Reference proteome</keyword>
<dbReference type="InterPro" id="IPR016164">
    <property type="entry name" value="FAD-linked_Oxase-like_C"/>
</dbReference>
<dbReference type="Gene3D" id="3.30.465.10">
    <property type="match status" value="1"/>
</dbReference>
<dbReference type="Pfam" id="PF01565">
    <property type="entry name" value="FAD_binding_4"/>
    <property type="match status" value="1"/>
</dbReference>
<proteinExistence type="predicted"/>
<feature type="domain" description="FAD-binding PCMH-type" evidence="3">
    <location>
        <begin position="51"/>
        <end position="227"/>
    </location>
</feature>
<keyword evidence="1" id="KW-0285">Flavoprotein</keyword>
<dbReference type="EMBL" id="QBKS01000001">
    <property type="protein sequence ID" value="PTX58075.1"/>
    <property type="molecule type" value="Genomic_DNA"/>
</dbReference>
<dbReference type="InterPro" id="IPR016169">
    <property type="entry name" value="FAD-bd_PCMH_sub2"/>
</dbReference>
<evidence type="ECO:0000313" key="5">
    <source>
        <dbReference type="Proteomes" id="UP000243978"/>
    </source>
</evidence>
<dbReference type="GO" id="GO:0003885">
    <property type="term" value="F:D-arabinono-1,4-lactone oxidase activity"/>
    <property type="evidence" value="ECO:0007669"/>
    <property type="project" value="TreeGrafter"/>
</dbReference>
<evidence type="ECO:0000259" key="3">
    <source>
        <dbReference type="PROSITE" id="PS51387"/>
    </source>
</evidence>
<sequence>MSNTRRAFLLGTGALAGAYATRSYYTTPDPSGRVLDAPTNDPLLLNDASELSPTRVAKHITLTDRFEGPQIEALRRELKEARDQGRPAIASAARHSMGGQSMARGGTTLTMDHSWIELDTTALTYRCGAGTRWSEVIRQLDAQGFSPAVMQSNNDFGVASTYSVNAHGWPTPFSGMGSTVQSLRMMLADGSHITCSRDENADIFTAAMGGYGLLGVITDMTIQMVANTRLKPTFENLPAVEFGPRFIQAIKGGGAVQMAYGRMDVTKARFFEDALMITYRPTDDQTDLPPAPGSGFLSKAARGVFRAQLGADSAKRARWWFEAGLGPWIGGGDTTRNTLLNEPVITLDDRDDTRTDILHEYFISPDQFAAFVAACRDVIPSSYQELLNITLRYVAPDNESWLSYAPGDRIACVMLFSQEKTHRGEADMQRMTEELIDRVLAIGGSYYLPYRLHARQDQMQKAYPGLRPFVAKKRAMDPSNLFRHAMWDQYMARV</sequence>
<dbReference type="InterPro" id="IPR006311">
    <property type="entry name" value="TAT_signal"/>
</dbReference>
<keyword evidence="2" id="KW-0274">FAD</keyword>
<evidence type="ECO:0000313" key="4">
    <source>
        <dbReference type="EMBL" id="PTX58075.1"/>
    </source>
</evidence>
<dbReference type="InterPro" id="IPR006094">
    <property type="entry name" value="Oxid_FAD_bind_N"/>
</dbReference>
<evidence type="ECO:0000256" key="2">
    <source>
        <dbReference type="ARBA" id="ARBA00022827"/>
    </source>
</evidence>
<reference evidence="4 5" key="1">
    <citation type="submission" date="2018-04" db="EMBL/GenBank/DDBJ databases">
        <title>Genomic Encyclopedia of Archaeal and Bacterial Type Strains, Phase II (KMG-II): from individual species to whole genera.</title>
        <authorList>
            <person name="Goeker M."/>
        </authorList>
    </citation>
    <scope>NUCLEOTIDE SEQUENCE [LARGE SCALE GENOMIC DNA]</scope>
    <source>
        <strain evidence="4 5">DSM 100977</strain>
    </source>
</reference>